<proteinExistence type="predicted"/>
<evidence type="ECO:0000313" key="1">
    <source>
        <dbReference type="EMBL" id="UVF62560.1"/>
    </source>
</evidence>
<dbReference type="RefSeq" id="YP_010806151.1">
    <property type="nucleotide sequence ID" value="NC_077214.1"/>
</dbReference>
<dbReference type="Proteomes" id="UP001157002">
    <property type="component" value="Segment"/>
</dbReference>
<protein>
    <submittedName>
        <fullName evidence="1">Uncharacterized protein</fullName>
    </submittedName>
</protein>
<accession>A0A976YF53</accession>
<name>A0A976YF53_9CAUD</name>
<reference evidence="1 2" key="1">
    <citation type="submission" date="2022-05" db="EMBL/GenBank/DDBJ databases">
        <title>Diverse viruses of marine archaea discovered using metagenomics.</title>
        <authorList>
            <person name="Zhou Y."/>
        </authorList>
    </citation>
    <scope>NUCLEOTIDE SEQUENCE [LARGE SCALE GENOMIC DNA]</scope>
    <source>
        <strain evidence="1">YSH_150918</strain>
    </source>
</reference>
<sequence length="66" mass="7935">MNLRNIDTKFKELLEREREREKAIAELVGIEMSFSEEFILKEAEKIYVEYVQNEIKKEIEKIMGVL</sequence>
<evidence type="ECO:0000313" key="2">
    <source>
        <dbReference type="Proteomes" id="UP001157002"/>
    </source>
</evidence>
<dbReference type="GeneID" id="80545112"/>
<keyword evidence="2" id="KW-1185">Reference proteome</keyword>
<dbReference type="EMBL" id="ON649702">
    <property type="protein sequence ID" value="UVF62560.1"/>
    <property type="molecule type" value="Genomic_DNA"/>
</dbReference>
<dbReference type="KEGG" id="vg:80545112"/>
<organism evidence="1 2">
    <name type="scientific">Poseidoniales virus YSH_150918</name>
    <dbReference type="NCBI Taxonomy" id="3071324"/>
    <lineage>
        <taxon>Viruses</taxon>
        <taxon>Duplodnaviria</taxon>
        <taxon>Heunggongvirae</taxon>
        <taxon>Uroviricota</taxon>
        <taxon>Caudoviricetes</taxon>
        <taxon>Magrovirales</taxon>
        <taxon>Aoguangviridae</taxon>
        <taxon>Aobingvirus</taxon>
        <taxon>Aobingvirus yangshanense</taxon>
    </lineage>
</organism>